<dbReference type="GO" id="GO:0071978">
    <property type="term" value="P:bacterial-type flagellum-dependent swarming motility"/>
    <property type="evidence" value="ECO:0007669"/>
    <property type="project" value="TreeGrafter"/>
</dbReference>
<proteinExistence type="inferred from homology"/>
<evidence type="ECO:0000256" key="6">
    <source>
        <dbReference type="ARBA" id="ARBA00022692"/>
    </source>
</evidence>
<dbReference type="EMBL" id="FWEY01000009">
    <property type="protein sequence ID" value="SLM52857.1"/>
    <property type="molecule type" value="Genomic_DNA"/>
</dbReference>
<keyword evidence="4 10" id="KW-1003">Cell membrane</keyword>
<dbReference type="InterPro" id="IPR005503">
    <property type="entry name" value="FliL"/>
</dbReference>
<evidence type="ECO:0000256" key="4">
    <source>
        <dbReference type="ARBA" id="ARBA00022475"/>
    </source>
</evidence>
<dbReference type="RefSeq" id="WP_086943597.1">
    <property type="nucleotide sequence ID" value="NZ_FONM01000010.1"/>
</dbReference>
<keyword evidence="12" id="KW-1185">Reference proteome</keyword>
<organism evidence="11 12">
    <name type="scientific">Trichococcus pasteurii</name>
    <dbReference type="NCBI Taxonomy" id="43064"/>
    <lineage>
        <taxon>Bacteria</taxon>
        <taxon>Bacillati</taxon>
        <taxon>Bacillota</taxon>
        <taxon>Bacilli</taxon>
        <taxon>Lactobacillales</taxon>
        <taxon>Carnobacteriaceae</taxon>
        <taxon>Trichococcus</taxon>
    </lineage>
</organism>
<keyword evidence="8 10" id="KW-1133">Transmembrane helix</keyword>
<evidence type="ECO:0000256" key="5">
    <source>
        <dbReference type="ARBA" id="ARBA00022500"/>
    </source>
</evidence>
<evidence type="ECO:0000256" key="2">
    <source>
        <dbReference type="ARBA" id="ARBA00004162"/>
    </source>
</evidence>
<reference evidence="12" key="1">
    <citation type="submission" date="2016-04" db="EMBL/GenBank/DDBJ databases">
        <authorList>
            <person name="Strepis N."/>
        </authorList>
    </citation>
    <scope>NUCLEOTIDE SEQUENCE [LARGE SCALE GENOMIC DNA]</scope>
</reference>
<evidence type="ECO:0000256" key="3">
    <source>
        <dbReference type="ARBA" id="ARBA00008281"/>
    </source>
</evidence>
<evidence type="ECO:0000256" key="9">
    <source>
        <dbReference type="ARBA" id="ARBA00023136"/>
    </source>
</evidence>
<comment type="similarity">
    <text evidence="3 10">Belongs to the FliL family.</text>
</comment>
<dbReference type="Pfam" id="PF03748">
    <property type="entry name" value="FliL"/>
    <property type="match status" value="1"/>
</dbReference>
<evidence type="ECO:0000256" key="8">
    <source>
        <dbReference type="ARBA" id="ARBA00022989"/>
    </source>
</evidence>
<dbReference type="PANTHER" id="PTHR35091">
    <property type="entry name" value="FLAGELLAR PROTEIN FLIL"/>
    <property type="match status" value="1"/>
</dbReference>
<keyword evidence="9 10" id="KW-0472">Membrane</keyword>
<comment type="subcellular location">
    <subcellularLocation>
        <location evidence="2">Cell membrane</location>
        <topology evidence="2">Single-pass membrane protein</topology>
    </subcellularLocation>
</comment>
<evidence type="ECO:0000256" key="10">
    <source>
        <dbReference type="RuleBase" id="RU364125"/>
    </source>
</evidence>
<dbReference type="AlphaFoldDB" id="A0A1W1IIN2"/>
<evidence type="ECO:0000313" key="11">
    <source>
        <dbReference type="EMBL" id="SLM52857.1"/>
    </source>
</evidence>
<feature type="transmembrane region" description="Helical" evidence="10">
    <location>
        <begin position="16"/>
        <end position="37"/>
    </location>
</feature>
<dbReference type="OrthoDB" id="2156763at2"/>
<keyword evidence="6 10" id="KW-0812">Transmembrane</keyword>
<dbReference type="Proteomes" id="UP000195985">
    <property type="component" value="Unassembled WGS sequence"/>
</dbReference>
<dbReference type="GO" id="GO:0005886">
    <property type="term" value="C:plasma membrane"/>
    <property type="evidence" value="ECO:0007669"/>
    <property type="project" value="UniProtKB-SubCell"/>
</dbReference>
<dbReference type="PANTHER" id="PTHR35091:SF2">
    <property type="entry name" value="FLAGELLAR PROTEIN FLIL"/>
    <property type="match status" value="1"/>
</dbReference>
<gene>
    <name evidence="11" type="ORF">TPAS_2565</name>
</gene>
<dbReference type="STRING" id="43064.SAMN04488086_11074"/>
<evidence type="ECO:0000313" key="12">
    <source>
        <dbReference type="Proteomes" id="UP000195985"/>
    </source>
</evidence>
<sequence>MEKEAQLPKKKNVPRLILIAVISVALMIGGGTIGSLITSGKAKEWITSFNKKEVESILVPQEEFVVNLKANDGTLGDFLKIEMSVETNDKEKETILTEKAAIVRDAIISVLRNKSTANIFDESEGVLVIKHEIISKINQSLGSEVASDLYITNIVMQ</sequence>
<name>A0A1W1IIN2_9LACT</name>
<comment type="function">
    <text evidence="1 10">Controls the rotational direction of flagella during chemotaxis.</text>
</comment>
<protein>
    <recommendedName>
        <fullName evidence="10">Flagellar protein FliL</fullName>
    </recommendedName>
</protein>
<evidence type="ECO:0000256" key="1">
    <source>
        <dbReference type="ARBA" id="ARBA00002254"/>
    </source>
</evidence>
<keyword evidence="7 10" id="KW-0283">Flagellar rotation</keyword>
<evidence type="ECO:0000256" key="7">
    <source>
        <dbReference type="ARBA" id="ARBA00022779"/>
    </source>
</evidence>
<dbReference type="GO" id="GO:0009425">
    <property type="term" value="C:bacterial-type flagellum basal body"/>
    <property type="evidence" value="ECO:0007669"/>
    <property type="project" value="InterPro"/>
</dbReference>
<keyword evidence="5 10" id="KW-0145">Chemotaxis</keyword>
<accession>A0A1W1IIN2</accession>
<dbReference type="GO" id="GO:0006935">
    <property type="term" value="P:chemotaxis"/>
    <property type="evidence" value="ECO:0007669"/>
    <property type="project" value="UniProtKB-KW"/>
</dbReference>